<sequence>MKRYAIPFRPASSRSDFACNDGEVSIADNLIADFSESSENSESSGCSENSGSSEDSGGVRMTMPPAPEAEFRLKYDVLDGWHIHPDMLPSRLMPKGEGSEAGWGKIASAVLDRFRKDARRQNLFTEPFFVICALRLKGGERIMPSPTMLMIPNSESAPVAGSTDFSADEMRMSVAAAVCRLQWRVRIPDTLRDFEEVTHVDILVSDEMPLSDRKSEWKSYHRLSFGGFTHSLSPDGGCGERRITEDALVQCWRQEPMDEADMLAAMLTAKDYRVIMEIPVENARSVEEWEDVVFNCGGLSSLSAKTPYRPDYAHLSEVEAAGMTDISGRATLYDFSMISPLPFALSQTAPYADTSGYAPRWVFHPDPEARQYLFERDGVVRTLPLWRHPHLYGSYYWCGLDRDSDSDVRVVDDEELISGSLSIAARRRSYPGGIWRSSVGSCLHFPDSLSMQLHVGRIITLVRAFRSSGLVATTAPTVYAFTTDGVFLLKEMEDATFRDAGLVCGYVPKDAGAVESLGRGVRFTTASGEVVTIEGTSVRLGNATDRLTGGSAIGTIAYKAIDTAKECRLVTRPLKFGDSSRSKWLWGVEADGDYDRSRMMMTVWGSVNLRDWYWIGSGRGGAIGLYGAGSRYWRVEMRLMLNPGDNIQGLRCSLR</sequence>
<keyword evidence="2" id="KW-1185">Reference proteome</keyword>
<reference evidence="1" key="1">
    <citation type="submission" date="2019-04" db="EMBL/GenBank/DDBJ databases">
        <title>Microbes associate with the intestines of laboratory mice.</title>
        <authorList>
            <person name="Navarre W."/>
            <person name="Wong E."/>
            <person name="Huang K."/>
            <person name="Tropini C."/>
            <person name="Ng K."/>
            <person name="Yu B."/>
        </authorList>
    </citation>
    <scope>NUCLEOTIDE SEQUENCE</scope>
    <source>
        <strain evidence="1">NM04_E33</strain>
    </source>
</reference>
<comment type="caution">
    <text evidence="1">The sequence shown here is derived from an EMBL/GenBank/DDBJ whole genome shotgun (WGS) entry which is preliminary data.</text>
</comment>
<name>A0AC61RKU9_9BACT</name>
<accession>A0AC61RKU9</accession>
<dbReference type="Proteomes" id="UP000306319">
    <property type="component" value="Unassembled WGS sequence"/>
</dbReference>
<gene>
    <name evidence="1" type="ORF">E5331_05865</name>
</gene>
<organism evidence="1 2">
    <name type="scientific">Lepagella muris</name>
    <dbReference type="NCBI Taxonomy" id="3032870"/>
    <lineage>
        <taxon>Bacteria</taxon>
        <taxon>Pseudomonadati</taxon>
        <taxon>Bacteroidota</taxon>
        <taxon>Bacteroidia</taxon>
        <taxon>Bacteroidales</taxon>
        <taxon>Muribaculaceae</taxon>
        <taxon>Lepagella</taxon>
    </lineage>
</organism>
<protein>
    <submittedName>
        <fullName evidence="1">Uncharacterized protein</fullName>
    </submittedName>
</protein>
<evidence type="ECO:0000313" key="2">
    <source>
        <dbReference type="Proteomes" id="UP000306319"/>
    </source>
</evidence>
<proteinExistence type="predicted"/>
<evidence type="ECO:0000313" key="1">
    <source>
        <dbReference type="EMBL" id="TGY79538.1"/>
    </source>
</evidence>
<dbReference type="EMBL" id="SRYB01000006">
    <property type="protein sequence ID" value="TGY79538.1"/>
    <property type="molecule type" value="Genomic_DNA"/>
</dbReference>